<dbReference type="OrthoDB" id="9801785at2"/>
<dbReference type="InterPro" id="IPR036291">
    <property type="entry name" value="NAD(P)-bd_dom_sf"/>
</dbReference>
<protein>
    <submittedName>
        <fullName evidence="3">NAD-dependent dehydratase</fullName>
    </submittedName>
</protein>
<dbReference type="Gene3D" id="3.90.25.10">
    <property type="entry name" value="UDP-galactose 4-epimerase, domain 1"/>
    <property type="match status" value="1"/>
</dbReference>
<reference evidence="3 4" key="1">
    <citation type="submission" date="2018-04" db="EMBL/GenBank/DDBJ databases">
        <title>Flavobacterium sp. nov., isolated from glacier ice.</title>
        <authorList>
            <person name="Liu Q."/>
            <person name="Xin Y.-H."/>
        </authorList>
    </citation>
    <scope>NUCLEOTIDE SEQUENCE [LARGE SCALE GENOMIC DNA]</scope>
    <source>
        <strain evidence="3 4">RB1R5</strain>
    </source>
</reference>
<evidence type="ECO:0000313" key="4">
    <source>
        <dbReference type="Proteomes" id="UP000245449"/>
    </source>
</evidence>
<organism evidence="3 4">
    <name type="scientific">Flavobacterium psychrotolerans</name>
    <dbReference type="NCBI Taxonomy" id="2169410"/>
    <lineage>
        <taxon>Bacteria</taxon>
        <taxon>Pseudomonadati</taxon>
        <taxon>Bacteroidota</taxon>
        <taxon>Flavobacteriia</taxon>
        <taxon>Flavobacteriales</taxon>
        <taxon>Flavobacteriaceae</taxon>
        <taxon>Flavobacterium</taxon>
    </lineage>
</organism>
<proteinExistence type="inferred from homology"/>
<sequence length="314" mass="35385">MTFNNSKILITGGFGALGYNLIQYLTGNYNCSIHVIDNFSAGHTNFSNEVTFSYIDIGNTEKLNIFLKNYQPNYVFHLAAHFANQNSVDHPLSDISTNVVGLVNLFEAQRSNKELKKIIFASSSCVYGNSEIMTEDLQVSPHDTPYAINKYVGELYSKYYAEIHHIPVVSARIFNSYGPGEMPGQYRNVIPNFIKSALLNETINITGTGEETRDFTYVEDTIDLLIKLATSKYHRAEVFNGGTGTKLSIKNLAEEIIRLTESQSKIVFTEPRNWDHVKDRCSSIEKSQTLLGYHPSHDFRTGLAKTIDWIKGKL</sequence>
<keyword evidence="4" id="KW-1185">Reference proteome</keyword>
<dbReference type="Gene3D" id="3.40.50.720">
    <property type="entry name" value="NAD(P)-binding Rossmann-like Domain"/>
    <property type="match status" value="1"/>
</dbReference>
<name>A0A2U1JFX2_9FLAO</name>
<dbReference type="Proteomes" id="UP000245449">
    <property type="component" value="Unassembled WGS sequence"/>
</dbReference>
<gene>
    <name evidence="3" type="ORF">DB895_13115</name>
</gene>
<dbReference type="PANTHER" id="PTHR43000">
    <property type="entry name" value="DTDP-D-GLUCOSE 4,6-DEHYDRATASE-RELATED"/>
    <property type="match status" value="1"/>
</dbReference>
<accession>A0A2U1JFX2</accession>
<evidence type="ECO:0000256" key="1">
    <source>
        <dbReference type="ARBA" id="ARBA00007637"/>
    </source>
</evidence>
<dbReference type="Pfam" id="PF01370">
    <property type="entry name" value="Epimerase"/>
    <property type="match status" value="1"/>
</dbReference>
<dbReference type="EMBL" id="QCZI01000021">
    <property type="protein sequence ID" value="PWA04042.1"/>
    <property type="molecule type" value="Genomic_DNA"/>
</dbReference>
<evidence type="ECO:0000259" key="2">
    <source>
        <dbReference type="Pfam" id="PF01370"/>
    </source>
</evidence>
<dbReference type="InterPro" id="IPR001509">
    <property type="entry name" value="Epimerase_deHydtase"/>
</dbReference>
<evidence type="ECO:0000313" key="3">
    <source>
        <dbReference type="EMBL" id="PWA04042.1"/>
    </source>
</evidence>
<feature type="domain" description="NAD-dependent epimerase/dehydratase" evidence="2">
    <location>
        <begin position="8"/>
        <end position="232"/>
    </location>
</feature>
<comment type="caution">
    <text evidence="3">The sequence shown here is derived from an EMBL/GenBank/DDBJ whole genome shotgun (WGS) entry which is preliminary data.</text>
</comment>
<dbReference type="SUPFAM" id="SSF51735">
    <property type="entry name" value="NAD(P)-binding Rossmann-fold domains"/>
    <property type="match status" value="1"/>
</dbReference>
<dbReference type="AlphaFoldDB" id="A0A2U1JFX2"/>
<comment type="similarity">
    <text evidence="1">Belongs to the NAD(P)-dependent epimerase/dehydratase family.</text>
</comment>
<dbReference type="RefSeq" id="WP_116725826.1">
    <property type="nucleotide sequence ID" value="NZ_QCZI01000021.1"/>
</dbReference>